<dbReference type="InterPro" id="IPR003961">
    <property type="entry name" value="FN3_dom"/>
</dbReference>
<protein>
    <recommendedName>
        <fullName evidence="1">Fibronectin type-III domain-containing protein</fullName>
    </recommendedName>
</protein>
<accession>A0A4P7PRZ8</accession>
<gene>
    <name evidence="2" type="ORF">GS03_00056</name>
</gene>
<dbReference type="SUPFAM" id="SSF81296">
    <property type="entry name" value="E set domains"/>
    <property type="match status" value="1"/>
</dbReference>
<dbReference type="InterPro" id="IPR014756">
    <property type="entry name" value="Ig_E-set"/>
</dbReference>
<dbReference type="InterPro" id="IPR013783">
    <property type="entry name" value="Ig-like_fold"/>
</dbReference>
<dbReference type="RefSeq" id="WP_136150586.1">
    <property type="nucleotide sequence ID" value="NZ_CP038810.1"/>
</dbReference>
<dbReference type="Gene3D" id="2.60.40.10">
    <property type="entry name" value="Immunoglobulins"/>
    <property type="match status" value="1"/>
</dbReference>
<evidence type="ECO:0000313" key="2">
    <source>
        <dbReference type="EMBL" id="QBZ96583.1"/>
    </source>
</evidence>
<feature type="domain" description="Fibronectin type-III" evidence="1">
    <location>
        <begin position="480"/>
        <end position="581"/>
    </location>
</feature>
<dbReference type="KEGG" id="fsn:GS03_00056"/>
<sequence length="2337" mass="242409">MKKLLHITSTRISFAIICFGFCFLGYGQATVFSDTFTISAGASYTTSTGAVGSSANWNLTSSGVDYGVRINSGIMSLSNDATASANSNGWVLSSTATGSFAVPYSTTLNANPGIVTWTFNMRQQQPNPSGFASGNYGNAFILAGTSGTTNSSGTGYAVILGNSGKTDPLKLVSYSAGLQSTTQILASNTTGLTDFGNAYLSVKVTYTPSTNTWQLFVRSDGTTFLDPNTGSLTSQGTATNSTYTGTVLPIMGAFWNSSTKNNQTASFDNVKVTVAVPTITSISPPSKVAGAGAFTLTVNGTGFVNGTSTVKWNGSTRATTFVSATQLTAAILSTDITSSGSAAITVANGAAVSNGQTFTIDPAGVPNISLSTSSLTNMTTVTGTVSSAQTYTVSGNNLTADVIVTAPTNFEVSPNGTTYSAAITLTRTGNVLVGQPVTVYARVKSTAPSGLYTTTIDHTTTGGSTKTIGVSATVIAAKPSTQATSVNFTTVTSTTFTVNWTNGNGANHIVLIRSGSAVNSSPVDGVTYASINSFGAGSEIGTGNFVIYSGSSNTVSITGLQPNTNYYVAVYDYNGSGGTESYLTTSPATGNRTTLNAPVGWQIYNTNTVNSITFDTTVDGVNEGTYQAAGMSPTLTGGELNSNAWAITGFSDGAISFGGTSTDSQDYDRGTASGAVSVGGVYAFDTSTNNYSLGIKPATSDFVPGSVTLRFQNQTGAPVTSVSIGYKIYIYNDQAASSSFNFSHSADNSTYTSISGLNVTSPTTADASPTWKSYYRVVTLTSLSIANNNYYYFRWTGSAVSGSTDFDEFGLDDIVMVANPSTNYASFNGTAENFIVLGNTTLSGATTVSSDLTINGGKVDINGNILTLNGAITNTTSGGLKGSASSNLTISGAVSPSLSFDQTTLGTTNLLNNLSINTIASNTVTILNPVVVNGTLTTALGQTLNMGTNALTGTLTTITNNGTIATQNISSLPIPSGKTWSGTGGTINYNATSSAQTIVAGTYQNLTSSSTGGASAAGNITVNEVLNLPTSNPSSTVGSLTMGSYTLTMGGVATNTGIGDVTGIVTRNSITSNTLYTFGNTYTSIIFPNIGTLPTSMSLKIAIGTTPNWRTGAISRTYDFIQTGASGTKAVIKAHYLDSELNSNAENKLVDWAYIVPSTTTIEQGRSNYNTTENWVELTNVNVGLYFTGTFGQVLLTLDESAAGSLTWNGSVSDSWTTAANWTPNATPSDLTVVYIPDAATTPNDPTLNPLVLLGSLNIDAGGILNAPANSQFTVNNGAGAWINNGTYNPGTGTSNVIFTNADATMAGSTNFNNITINSGATLRPLTDNVMQIGGTFTLSGSFSSGAIENTVIYSGTSQTIVNPNFGLQAYHNLIINGTGAVFPSSLNITDNLTLNQSVDFTGKTIVMIGSEHQTIAGNAAPVFNNLTINNTEGGVSLATNATINGTLTLTSGILDIGNYNLLLGASAVSGSFSTTNMIFASGTGELRRTYTGTGSYTFPIGDMTDTIDYSPITVNVTAGTFSSAYIGISVIDAIHPDNSSTTNNITRYWKVKQSGITGAVATVTANYVAADISGTEGDISGGQLNGTFNQATNPWIKYTALDSNSFTTTGASLTAGQISAFTGIKGGTYSVLISGYGSFCLNDTVTLTATPTGGDAPYTYLWSGGLGTQAIVSPPTSSAGTINYTVTVKDSNGITITDNANVLVFPTTVGGNVTGGTSICPGSTSGVLSLSGHTGTITRWESSVSPFTSWTPITNTATTFTSNPLTATTQFRAVVQNGACNEVYSGATTVTIATTTWTITAPATTPAWDNGTPTATTTAVIATAFTSGGAGITACSLTVTNNATVIISSGDTVNLNGAMTVAAGSLVTFNNNANLIQGGTTNPNTGDIVMKRNSSLLKRLDYTLWSSPVSGSQTLLNFSPLTLTNRFYTYTTYEAIVAPATTSNTNLYTVVNPAVTTFATAKGYLIRIPNNHPTTNAAIWEGRFTGVPNNGNYSLTMVDGGVGNRFNLVGNPYPSPLNATNFVAANSTNITGTLYFWRKTNNASSPSYCSWNSLGFTDNGEAEVTDLNGVIQTGQGFFVEGSGNGTALNFNNSMRVNNHDNQFFKNTNDTDTIERNRIWLNATNATGSFSQTLVGYCTNATQDVDSGIDGRYINDGDIALTSLIGTTRYAIQGRALPFDINDIVPLNFKVANAGDYTIAIDHLDGIFTGGAQSIYLKDNLTAVIHNLNTGAYSFASTAGTFSDRFEIVYTTQLGIRNPVFTTNNVIIYSQNNEFVVNSGNTIMSSIKVFDIRGRLLEERKDINASQTTIGNGLTNQVLLVQITSEEGITVTKKVIR</sequence>
<dbReference type="InterPro" id="IPR015914">
    <property type="entry name" value="PAPs_N"/>
</dbReference>
<evidence type="ECO:0000259" key="1">
    <source>
        <dbReference type="SMART" id="SM00060"/>
    </source>
</evidence>
<name>A0A4P7PRZ8_9FLAO</name>
<evidence type="ECO:0000313" key="3">
    <source>
        <dbReference type="Proteomes" id="UP000296862"/>
    </source>
</evidence>
<dbReference type="Pfam" id="PF16656">
    <property type="entry name" value="Pur_ac_phosph_N"/>
    <property type="match status" value="1"/>
</dbReference>
<reference evidence="2 3" key="1">
    <citation type="submission" date="2019-04" db="EMBL/GenBank/DDBJ databases">
        <title>Flavobacterium sp. GS03.</title>
        <authorList>
            <person name="Kim H."/>
        </authorList>
    </citation>
    <scope>NUCLEOTIDE SEQUENCE [LARGE SCALE GENOMIC DNA]</scope>
    <source>
        <strain evidence="2 3">GS03</strain>
    </source>
</reference>
<dbReference type="GO" id="GO:0046872">
    <property type="term" value="F:metal ion binding"/>
    <property type="evidence" value="ECO:0007669"/>
    <property type="project" value="InterPro"/>
</dbReference>
<dbReference type="SUPFAM" id="SSF49265">
    <property type="entry name" value="Fibronectin type III"/>
    <property type="match status" value="1"/>
</dbReference>
<dbReference type="SMART" id="SM00060">
    <property type="entry name" value="FN3"/>
    <property type="match status" value="1"/>
</dbReference>
<dbReference type="GO" id="GO:0003993">
    <property type="term" value="F:acid phosphatase activity"/>
    <property type="evidence" value="ECO:0007669"/>
    <property type="project" value="InterPro"/>
</dbReference>
<dbReference type="OrthoDB" id="1652165at2"/>
<dbReference type="EMBL" id="CP038810">
    <property type="protein sequence ID" value="QBZ96583.1"/>
    <property type="molecule type" value="Genomic_DNA"/>
</dbReference>
<dbReference type="InterPro" id="IPR036116">
    <property type="entry name" value="FN3_sf"/>
</dbReference>
<dbReference type="Proteomes" id="UP000296862">
    <property type="component" value="Chromosome"/>
</dbReference>
<organism evidence="2 3">
    <name type="scientific">Flavobacterium sangjuense</name>
    <dbReference type="NCBI Taxonomy" id="2518177"/>
    <lineage>
        <taxon>Bacteria</taxon>
        <taxon>Pseudomonadati</taxon>
        <taxon>Bacteroidota</taxon>
        <taxon>Flavobacteriia</taxon>
        <taxon>Flavobacteriales</taxon>
        <taxon>Flavobacteriaceae</taxon>
        <taxon>Flavobacterium</taxon>
    </lineage>
</organism>
<dbReference type="NCBIfam" id="NF033708">
    <property type="entry name" value="T9SS_Cterm_ChiA"/>
    <property type="match status" value="1"/>
</dbReference>
<proteinExistence type="predicted"/>
<keyword evidence="3" id="KW-1185">Reference proteome</keyword>